<dbReference type="EMBL" id="CACRSM010000003">
    <property type="protein sequence ID" value="VYT12698.1"/>
    <property type="molecule type" value="Genomic_DNA"/>
</dbReference>
<dbReference type="SUPFAM" id="SSF53335">
    <property type="entry name" value="S-adenosyl-L-methionine-dependent methyltransferases"/>
    <property type="match status" value="1"/>
</dbReference>
<reference evidence="2" key="1">
    <citation type="submission" date="2019-11" db="EMBL/GenBank/DDBJ databases">
        <authorList>
            <person name="Feng L."/>
        </authorList>
    </citation>
    <scope>NUCLEOTIDE SEQUENCE</scope>
    <source>
        <strain evidence="2">AodontolyticusLFYP35</strain>
    </source>
</reference>
<evidence type="ECO:0000256" key="1">
    <source>
        <dbReference type="ARBA" id="ARBA00023115"/>
    </source>
</evidence>
<dbReference type="Pfam" id="PF01564">
    <property type="entry name" value="Spermine_synth"/>
    <property type="match status" value="1"/>
</dbReference>
<protein>
    <submittedName>
        <fullName evidence="2">Spermidine synthase</fullName>
    </submittedName>
</protein>
<dbReference type="GO" id="GO:0006596">
    <property type="term" value="P:polyamine biosynthetic process"/>
    <property type="evidence" value="ECO:0007669"/>
    <property type="project" value="UniProtKB-KW"/>
</dbReference>
<dbReference type="Gene3D" id="3.40.50.150">
    <property type="entry name" value="Vaccinia Virus protein VP39"/>
    <property type="match status" value="1"/>
</dbReference>
<sequence length="265" mass="28986">MTTLDSPSIEIRWDGPRATLLINGAESSCIDTSDPSYLDFEYMQHATCALQATYAANDPIRVLHLGGAACALPWAWSILFPASRHTVVEIDQTIAQFARDHFDLPRSPILKIRIGEARQVIDSLRDSSFDVIVRDAFAGESVPPQLRTTEFAAGCQRVLRNDGILLENSAHGGGDNARLDLAGMSESFADVQALCDPKVGRGARRGNIVFLAQTTHGSTDEVELDRLLRKLPLPARPLRGKELSKWRAGIRPLTDEAVGWAESAL</sequence>
<organism evidence="2">
    <name type="scientific">Schaalia odontolytica</name>
    <dbReference type="NCBI Taxonomy" id="1660"/>
    <lineage>
        <taxon>Bacteria</taxon>
        <taxon>Bacillati</taxon>
        <taxon>Actinomycetota</taxon>
        <taxon>Actinomycetes</taxon>
        <taxon>Actinomycetales</taxon>
        <taxon>Actinomycetaceae</taxon>
        <taxon>Schaalia</taxon>
    </lineage>
</organism>
<dbReference type="InterPro" id="IPR029063">
    <property type="entry name" value="SAM-dependent_MTases_sf"/>
</dbReference>
<dbReference type="PANTHER" id="PTHR43317">
    <property type="entry name" value="THERMOSPERMINE SYNTHASE ACAULIS5"/>
    <property type="match status" value="1"/>
</dbReference>
<accession>A0A6N2U4W4</accession>
<keyword evidence="1" id="KW-0620">Polyamine biosynthesis</keyword>
<dbReference type="CDD" id="cd02440">
    <property type="entry name" value="AdoMet_MTases"/>
    <property type="match status" value="1"/>
</dbReference>
<dbReference type="NCBIfam" id="NF037959">
    <property type="entry name" value="MFS_SpdSyn"/>
    <property type="match status" value="1"/>
</dbReference>
<dbReference type="PANTHER" id="PTHR43317:SF1">
    <property type="entry name" value="THERMOSPERMINE SYNTHASE ACAULIS5"/>
    <property type="match status" value="1"/>
</dbReference>
<evidence type="ECO:0000313" key="2">
    <source>
        <dbReference type="EMBL" id="VYT12698.1"/>
    </source>
</evidence>
<proteinExistence type="predicted"/>
<dbReference type="AlphaFoldDB" id="A0A6N2U4W4"/>
<name>A0A6N2U4W4_9ACTO</name>
<gene>
    <name evidence="2" type="ORF">AOLFYP35_01642</name>
</gene>